<dbReference type="EMBL" id="VDMD01000004">
    <property type="protein sequence ID" value="TRM66075.1"/>
    <property type="molecule type" value="Genomic_DNA"/>
</dbReference>
<evidence type="ECO:0000256" key="1">
    <source>
        <dbReference type="ARBA" id="ARBA00004604"/>
    </source>
</evidence>
<keyword evidence="6" id="KW-0804">Transcription</keyword>
<evidence type="ECO:0000256" key="5">
    <source>
        <dbReference type="ARBA" id="ARBA00022737"/>
    </source>
</evidence>
<keyword evidence="12" id="KW-1185">Reference proteome</keyword>
<dbReference type="GO" id="GO:0045943">
    <property type="term" value="P:positive regulation of transcription by RNA polymerase I"/>
    <property type="evidence" value="ECO:0007669"/>
    <property type="project" value="InterPro"/>
</dbReference>
<feature type="repeat" description="WD" evidence="8">
    <location>
        <begin position="291"/>
        <end position="332"/>
    </location>
</feature>
<sequence>MAASSSRQPHQTPPTEKSRKSKGKPKQDALPVPEAHAKDATVEADSGETTTWDWMRLTDSSACNVPPVFTRDGSYFFSLVGSSVKIHSAATGVVVSTLSNPRPAGKESLADTLTCATLNPHNVFQLIVGSLNGCLLVWDYLDAVLLQTIDLAQPIRHVCAHQKFKDVVFVAVSKPSKKQGRGDDNAAVLRVSLKPSEATADASLQTASAITPIGKTRYPTGLAFSASGDWLVATAGHKAYIVNSSSLEDGFTKYVSPEKLTCLATHPVDDYFATGDVKGNILEKKSDTTSLHWHAHAVASLTFTLNGAYLLSGGEEAVLVAWQLRTGRKEFVLVFLSNPVNGEPEYLLGLADATYTFVNADSLKASRSYSRIKLDPAVTISTPLQGSTPLAVHNQTATLILPSSHPSSLQVYSPSASQLVSELEVSPSNRVSRRDDVPLEPARVERAEISPSGDWMATIDNRAGDDTFRGESSSWTLNTRIDRPHGQHGVTDLRFSPVPSSTQSLQLVTTGDDGFIKLWRISTVKSKDGPKEDYWLLRSSFGFRTEKPSKSSWSPDGSLLAIATSSSVAIYDPTTTQLRQTLTAPECKSPTDACFLGTAGRYLAVAGGKDVVLWDLLFQTVRWHHRCSSAVEHIVAHPQNDSFAAFHKGSEAGSTAIAVFSPSSPRPALRSVPLMLKSVVWHGESSSTTGFSFVGISDKWDVVFIGDDIKHQEDIGAHAQSITTEGTPHRRTLFQEIFGEAALPSSSLSSARPAPAEPATDSLFEEPAYLMPPMEDMFDTIMGSFVHAREEDGPNGEGAQQEDDDVEMEEAPPISPPPPALLPDNSMIASFIELFSKQSIKPRPIQSAPPPPQTNGHAKHKPNALPAIKSNGQVATAPAKAPRRTTVTSSPALPPPTPPESPAVNGNTKKRKKASS</sequence>
<evidence type="ECO:0000256" key="4">
    <source>
        <dbReference type="ARBA" id="ARBA00022574"/>
    </source>
</evidence>
<dbReference type="InterPro" id="IPR015943">
    <property type="entry name" value="WD40/YVTN_repeat-like_dom_sf"/>
</dbReference>
<keyword evidence="2" id="KW-0690">Ribosome biogenesis</keyword>
<keyword evidence="7" id="KW-0539">Nucleus</keyword>
<organism evidence="11 12">
    <name type="scientific">Schizophyllum amplum</name>
    <dbReference type="NCBI Taxonomy" id="97359"/>
    <lineage>
        <taxon>Eukaryota</taxon>
        <taxon>Fungi</taxon>
        <taxon>Dikarya</taxon>
        <taxon>Basidiomycota</taxon>
        <taxon>Agaricomycotina</taxon>
        <taxon>Agaricomycetes</taxon>
        <taxon>Agaricomycetidae</taxon>
        <taxon>Agaricales</taxon>
        <taxon>Schizophyllaceae</taxon>
        <taxon>Schizophyllum</taxon>
    </lineage>
</organism>
<accession>A0A550CMP9</accession>
<dbReference type="PANTHER" id="PTHR44215">
    <property type="entry name" value="WD REPEAT-CONTAINING PROTEIN 75"/>
    <property type="match status" value="1"/>
</dbReference>
<keyword evidence="3" id="KW-0698">rRNA processing</keyword>
<dbReference type="Gene3D" id="2.130.10.10">
    <property type="entry name" value="YVTN repeat-like/Quinoprotein amine dehydrogenase"/>
    <property type="match status" value="4"/>
</dbReference>
<feature type="region of interest" description="Disordered" evidence="9">
    <location>
        <begin position="1"/>
        <end position="45"/>
    </location>
</feature>
<dbReference type="GO" id="GO:0003723">
    <property type="term" value="F:RNA binding"/>
    <property type="evidence" value="ECO:0007669"/>
    <property type="project" value="InterPro"/>
</dbReference>
<dbReference type="InterPro" id="IPR011047">
    <property type="entry name" value="Quinoprotein_ADH-like_sf"/>
</dbReference>
<evidence type="ECO:0000256" key="2">
    <source>
        <dbReference type="ARBA" id="ARBA00022517"/>
    </source>
</evidence>
<dbReference type="PANTHER" id="PTHR44215:SF1">
    <property type="entry name" value="WD REPEAT-CONTAINING PROTEIN 75"/>
    <property type="match status" value="1"/>
</dbReference>
<dbReference type="InterPro" id="IPR053826">
    <property type="entry name" value="WDR75"/>
</dbReference>
<dbReference type="Pfam" id="PF23769">
    <property type="entry name" value="Beta-prop_WDR75_2nd"/>
    <property type="match status" value="1"/>
</dbReference>
<dbReference type="PROSITE" id="PS50294">
    <property type="entry name" value="WD_REPEATS_REGION"/>
    <property type="match status" value="1"/>
</dbReference>
<dbReference type="SUPFAM" id="SSF50998">
    <property type="entry name" value="Quinoprotein alcohol dehydrogenase-like"/>
    <property type="match status" value="1"/>
</dbReference>
<evidence type="ECO:0000313" key="11">
    <source>
        <dbReference type="EMBL" id="TRM66075.1"/>
    </source>
</evidence>
<feature type="region of interest" description="Disordered" evidence="9">
    <location>
        <begin position="788"/>
        <end position="824"/>
    </location>
</feature>
<dbReference type="OrthoDB" id="4096at2759"/>
<protein>
    <submittedName>
        <fullName evidence="11">Quinon protein alcohol dehydrogenase-like superfamily</fullName>
    </submittedName>
</protein>
<feature type="compositionally biased region" description="Polar residues" evidence="9">
    <location>
        <begin position="1"/>
        <end position="15"/>
    </location>
</feature>
<feature type="compositionally biased region" description="Pro residues" evidence="9">
    <location>
        <begin position="892"/>
        <end position="901"/>
    </location>
</feature>
<dbReference type="PROSITE" id="PS50082">
    <property type="entry name" value="WD_REPEATS_2"/>
    <property type="match status" value="1"/>
</dbReference>
<dbReference type="GO" id="GO:0032040">
    <property type="term" value="C:small-subunit processome"/>
    <property type="evidence" value="ECO:0007669"/>
    <property type="project" value="InterPro"/>
</dbReference>
<evidence type="ECO:0000256" key="3">
    <source>
        <dbReference type="ARBA" id="ARBA00022552"/>
    </source>
</evidence>
<proteinExistence type="predicted"/>
<keyword evidence="4 8" id="KW-0853">WD repeat</keyword>
<evidence type="ECO:0000256" key="9">
    <source>
        <dbReference type="SAM" id="MobiDB-lite"/>
    </source>
</evidence>
<dbReference type="STRING" id="97359.A0A550CMP9"/>
<dbReference type="InterPro" id="IPR001680">
    <property type="entry name" value="WD40_rpt"/>
</dbReference>
<feature type="region of interest" description="Disordered" evidence="9">
    <location>
        <begin position="841"/>
        <end position="916"/>
    </location>
</feature>
<feature type="compositionally biased region" description="Acidic residues" evidence="9">
    <location>
        <begin position="800"/>
        <end position="810"/>
    </location>
</feature>
<name>A0A550CMP9_9AGAR</name>
<dbReference type="Pfam" id="PF23869">
    <property type="entry name" value="Beta-prop_WDR75_1st"/>
    <property type="match status" value="1"/>
</dbReference>
<dbReference type="GO" id="GO:2000234">
    <property type="term" value="P:positive regulation of rRNA processing"/>
    <property type="evidence" value="ECO:0007669"/>
    <property type="project" value="TreeGrafter"/>
</dbReference>
<dbReference type="AlphaFoldDB" id="A0A550CMP9"/>
<evidence type="ECO:0000256" key="7">
    <source>
        <dbReference type="ARBA" id="ARBA00023242"/>
    </source>
</evidence>
<feature type="domain" description="WD repeat-containing protein 75 second beta-propeller" evidence="10">
    <location>
        <begin position="391"/>
        <end position="671"/>
    </location>
</feature>
<evidence type="ECO:0000313" key="12">
    <source>
        <dbReference type="Proteomes" id="UP000320762"/>
    </source>
</evidence>
<dbReference type="Proteomes" id="UP000320762">
    <property type="component" value="Unassembled WGS sequence"/>
</dbReference>
<keyword evidence="5" id="KW-0677">Repeat</keyword>
<dbReference type="GO" id="GO:0006364">
    <property type="term" value="P:rRNA processing"/>
    <property type="evidence" value="ECO:0007669"/>
    <property type="project" value="UniProtKB-KW"/>
</dbReference>
<reference evidence="11 12" key="1">
    <citation type="journal article" date="2019" name="New Phytol.">
        <title>Comparative genomics reveals unique wood-decay strategies and fruiting body development in the Schizophyllaceae.</title>
        <authorList>
            <person name="Almasi E."/>
            <person name="Sahu N."/>
            <person name="Krizsan K."/>
            <person name="Balint B."/>
            <person name="Kovacs G.M."/>
            <person name="Kiss B."/>
            <person name="Cseklye J."/>
            <person name="Drula E."/>
            <person name="Henrissat B."/>
            <person name="Nagy I."/>
            <person name="Chovatia M."/>
            <person name="Adam C."/>
            <person name="LaButti K."/>
            <person name="Lipzen A."/>
            <person name="Riley R."/>
            <person name="Grigoriev I.V."/>
            <person name="Nagy L.G."/>
        </authorList>
    </citation>
    <scope>NUCLEOTIDE SEQUENCE [LARGE SCALE GENOMIC DNA]</scope>
    <source>
        <strain evidence="11 12">NL-1724</strain>
    </source>
</reference>
<evidence type="ECO:0000256" key="6">
    <source>
        <dbReference type="ARBA" id="ARBA00023163"/>
    </source>
</evidence>
<evidence type="ECO:0000256" key="8">
    <source>
        <dbReference type="PROSITE-ProRule" id="PRU00221"/>
    </source>
</evidence>
<dbReference type="InterPro" id="IPR057644">
    <property type="entry name" value="Beta-prop_WDR75_2nd"/>
</dbReference>
<feature type="compositionally biased region" description="Low complexity" evidence="9">
    <location>
        <begin position="874"/>
        <end position="891"/>
    </location>
</feature>
<dbReference type="SMART" id="SM00320">
    <property type="entry name" value="WD40"/>
    <property type="match status" value="5"/>
</dbReference>
<evidence type="ECO:0000259" key="10">
    <source>
        <dbReference type="Pfam" id="PF23769"/>
    </source>
</evidence>
<comment type="caution">
    <text evidence="11">The sequence shown here is derived from an EMBL/GenBank/DDBJ whole genome shotgun (WGS) entry which is preliminary data.</text>
</comment>
<gene>
    <name evidence="11" type="ORF">BD626DRAFT_486667</name>
</gene>
<comment type="subcellular location">
    <subcellularLocation>
        <location evidence="1">Nucleus</location>
        <location evidence="1">Nucleolus</location>
    </subcellularLocation>
</comment>